<organism evidence="1 2">
    <name type="scientific">Staphylococcus pseudoxylosus</name>
    <dbReference type="NCBI Taxonomy" id="2282419"/>
    <lineage>
        <taxon>Bacteria</taxon>
        <taxon>Bacillati</taxon>
        <taxon>Bacillota</taxon>
        <taxon>Bacilli</taxon>
        <taxon>Bacillales</taxon>
        <taxon>Staphylococcaceae</taxon>
        <taxon>Staphylococcus</taxon>
    </lineage>
</organism>
<dbReference type="AlphaFoldDB" id="A0AAQ0S833"/>
<evidence type="ECO:0000313" key="2">
    <source>
        <dbReference type="Proteomes" id="UP000269505"/>
    </source>
</evidence>
<gene>
    <name evidence="1" type="ORF">D9V42_01380</name>
</gene>
<comment type="caution">
    <text evidence="1">The sequence shown here is derived from an EMBL/GenBank/DDBJ whole genome shotgun (WGS) entry which is preliminary data.</text>
</comment>
<protein>
    <submittedName>
        <fullName evidence="1">Uncharacterized protein</fullName>
    </submittedName>
</protein>
<dbReference type="RefSeq" id="WP_122062611.1">
    <property type="nucleotide sequence ID" value="NZ_JAHCSS010000003.1"/>
</dbReference>
<name>A0AAQ0S833_9STAP</name>
<evidence type="ECO:0000313" key="1">
    <source>
        <dbReference type="EMBL" id="RMI86473.1"/>
    </source>
</evidence>
<accession>A0AAQ0S833</accession>
<dbReference type="Proteomes" id="UP000269505">
    <property type="component" value="Unassembled WGS sequence"/>
</dbReference>
<keyword evidence="2" id="KW-1185">Reference proteome</keyword>
<reference evidence="1 2" key="1">
    <citation type="submission" date="2018-10" db="EMBL/GenBank/DDBJ databases">
        <title>Staphylococcus pseudoxylosus sp. nov., isolated from bovine mastitis.</title>
        <authorList>
            <person name="Macfadyen A.C."/>
            <person name="Leroy S."/>
            <person name="Harrison E.M."/>
            <person name="Parkhill J."/>
            <person name="Holmes M.A."/>
            <person name="Paterson G.K."/>
        </authorList>
    </citation>
    <scope>NUCLEOTIDE SEQUENCE [LARGE SCALE GENOMIC DNA]</scope>
    <source>
        <strain evidence="1 2">S04009</strain>
    </source>
</reference>
<proteinExistence type="predicted"/>
<dbReference type="EMBL" id="RCVN01000001">
    <property type="protein sequence ID" value="RMI86473.1"/>
    <property type="molecule type" value="Genomic_DNA"/>
</dbReference>
<sequence length="160" mass="18240">MNEPTEIKYPLDENGDPYFAATHAEAISKPEKLFNSLIDYGGWIKFTPINGKANTEFKASGENGFNCSYRVIEIFDIKIKTVQLNLSKITNNMLIHNLPEGFAKESQSWLIRTAGTRNPATVSLRPNGRLTVVIQADDRNDWKDTDYIYGSYTWIEKENE</sequence>